<dbReference type="HAMAP" id="MF_00354">
    <property type="entry name" value="Idi_2"/>
    <property type="match status" value="1"/>
</dbReference>
<keyword evidence="8 11" id="KW-0414">Isoprene biosynthesis</keyword>
<evidence type="ECO:0000256" key="4">
    <source>
        <dbReference type="ARBA" id="ARBA00022643"/>
    </source>
</evidence>
<gene>
    <name evidence="11" type="primary">fni</name>
    <name evidence="13" type="ORF">FDA94_01275</name>
</gene>
<reference evidence="13 14" key="1">
    <citation type="submission" date="2019-04" db="EMBL/GenBank/DDBJ databases">
        <title>Herbidospora sp. NEAU-GS14.nov., a novel actinomycete isolated from soil.</title>
        <authorList>
            <person name="Han L."/>
        </authorList>
    </citation>
    <scope>NUCLEOTIDE SEQUENCE [LARGE SCALE GENOMIC DNA]</scope>
    <source>
        <strain evidence="13 14">NEAU-GS14</strain>
    </source>
</reference>
<keyword evidence="7 11" id="KW-0521">NADP</keyword>
<dbReference type="InterPro" id="IPR000262">
    <property type="entry name" value="FMN-dep_DH"/>
</dbReference>
<evidence type="ECO:0000256" key="10">
    <source>
        <dbReference type="ARBA" id="ARBA00025810"/>
    </source>
</evidence>
<name>A0A4U3MPA6_9ACTN</name>
<feature type="binding site" evidence="11">
    <location>
        <begin position="280"/>
        <end position="282"/>
    </location>
    <ligand>
        <name>FMN</name>
        <dbReference type="ChEBI" id="CHEBI:58210"/>
    </ligand>
</feature>
<evidence type="ECO:0000313" key="13">
    <source>
        <dbReference type="EMBL" id="TKK91445.1"/>
    </source>
</evidence>
<keyword evidence="14" id="KW-1185">Reference proteome</keyword>
<evidence type="ECO:0000256" key="9">
    <source>
        <dbReference type="ARBA" id="ARBA00023235"/>
    </source>
</evidence>
<accession>A0A4U3MPA6</accession>
<dbReference type="CDD" id="cd02811">
    <property type="entry name" value="IDI-2_FMN"/>
    <property type="match status" value="1"/>
</dbReference>
<comment type="subcellular location">
    <subcellularLocation>
        <location evidence="11">Cytoplasm</location>
    </subcellularLocation>
</comment>
<dbReference type="Proteomes" id="UP000308705">
    <property type="component" value="Unassembled WGS sequence"/>
</dbReference>
<dbReference type="PIRSF" id="PIRSF003314">
    <property type="entry name" value="IPP_isomerase"/>
    <property type="match status" value="1"/>
</dbReference>
<feature type="binding site" evidence="11">
    <location>
        <position position="221"/>
    </location>
    <ligand>
        <name>FMN</name>
        <dbReference type="ChEBI" id="CHEBI:58210"/>
    </ligand>
</feature>
<feature type="domain" description="FMN-dependent dehydrogenase" evidence="12">
    <location>
        <begin position="256"/>
        <end position="344"/>
    </location>
</feature>
<dbReference type="GO" id="GO:0008299">
    <property type="term" value="P:isoprenoid biosynthetic process"/>
    <property type="evidence" value="ECO:0007669"/>
    <property type="project" value="UniProtKB-UniRule"/>
</dbReference>
<dbReference type="PANTHER" id="PTHR43665:SF1">
    <property type="entry name" value="ISOPENTENYL-DIPHOSPHATE DELTA-ISOMERASE"/>
    <property type="match status" value="1"/>
</dbReference>
<dbReference type="InterPro" id="IPR013785">
    <property type="entry name" value="Aldolase_TIM"/>
</dbReference>
<comment type="function">
    <text evidence="11">Involved in the biosynthesis of isoprenoids. Catalyzes the 1,3-allylic rearrangement of the homoallylic substrate isopentenyl (IPP) to its allylic isomer, dimethylallyl diphosphate (DMAPP).</text>
</comment>
<evidence type="ECO:0000256" key="7">
    <source>
        <dbReference type="ARBA" id="ARBA00022857"/>
    </source>
</evidence>
<comment type="caution">
    <text evidence="13">The sequence shown here is derived from an EMBL/GenBank/DDBJ whole genome shotgun (WGS) entry which is preliminary data.</text>
</comment>
<dbReference type="RefSeq" id="WP_137245133.1">
    <property type="nucleotide sequence ID" value="NZ_SZQA01000001.1"/>
</dbReference>
<feature type="binding site" evidence="11">
    <location>
        <begin position="100"/>
        <end position="102"/>
    </location>
    <ligand>
        <name>substrate</name>
    </ligand>
</feature>
<dbReference type="InterPro" id="IPR011179">
    <property type="entry name" value="IPdP_isomerase"/>
</dbReference>
<evidence type="ECO:0000256" key="2">
    <source>
        <dbReference type="ARBA" id="ARBA00022490"/>
    </source>
</evidence>
<feature type="binding site" evidence="11">
    <location>
        <position position="100"/>
    </location>
    <ligand>
        <name>FMN</name>
        <dbReference type="ChEBI" id="CHEBI:58210"/>
    </ligand>
</feature>
<dbReference type="SUPFAM" id="SSF51395">
    <property type="entry name" value="FMN-linked oxidoreductases"/>
    <property type="match status" value="1"/>
</dbReference>
<dbReference type="GO" id="GO:0010181">
    <property type="term" value="F:FMN binding"/>
    <property type="evidence" value="ECO:0007669"/>
    <property type="project" value="UniProtKB-UniRule"/>
</dbReference>
<feature type="binding site" evidence="11">
    <location>
        <position position="165"/>
    </location>
    <ligand>
        <name>Mg(2+)</name>
        <dbReference type="ChEBI" id="CHEBI:18420"/>
    </ligand>
</feature>
<evidence type="ECO:0000256" key="1">
    <source>
        <dbReference type="ARBA" id="ARBA00001917"/>
    </source>
</evidence>
<keyword evidence="2 11" id="KW-0963">Cytoplasm</keyword>
<dbReference type="OrthoDB" id="9795032at2"/>
<keyword evidence="9 11" id="KW-0413">Isomerase</keyword>
<proteinExistence type="inferred from homology"/>
<feature type="binding site" evidence="11">
    <location>
        <begin position="12"/>
        <end position="13"/>
    </location>
    <ligand>
        <name>substrate</name>
    </ligand>
</feature>
<feature type="binding site" evidence="11">
    <location>
        <begin position="301"/>
        <end position="302"/>
    </location>
    <ligand>
        <name>FMN</name>
        <dbReference type="ChEBI" id="CHEBI:58210"/>
    </ligand>
</feature>
<comment type="caution">
    <text evidence="11">Lacks conserved residue(s) required for the propagation of feature annotation.</text>
</comment>
<feature type="binding site" evidence="11">
    <location>
        <position position="130"/>
    </location>
    <ligand>
        <name>FMN</name>
        <dbReference type="ChEBI" id="CHEBI:58210"/>
    </ligand>
</feature>
<dbReference type="NCBIfam" id="TIGR02151">
    <property type="entry name" value="IPP_isom_2"/>
    <property type="match status" value="1"/>
</dbReference>
<keyword evidence="5 11" id="KW-0479">Metal-binding</keyword>
<feature type="binding site" evidence="11">
    <location>
        <begin position="70"/>
        <end position="72"/>
    </location>
    <ligand>
        <name>FMN</name>
        <dbReference type="ChEBI" id="CHEBI:58210"/>
    </ligand>
</feature>
<dbReference type="PANTHER" id="PTHR43665">
    <property type="entry name" value="ISOPENTENYL-DIPHOSPHATE DELTA-ISOMERASE"/>
    <property type="match status" value="1"/>
</dbReference>
<dbReference type="EC" id="5.3.3.2" evidence="11"/>
<evidence type="ECO:0000256" key="11">
    <source>
        <dbReference type="HAMAP-Rule" id="MF_00354"/>
    </source>
</evidence>
<evidence type="ECO:0000313" key="14">
    <source>
        <dbReference type="Proteomes" id="UP000308705"/>
    </source>
</evidence>
<keyword evidence="3 11" id="KW-0285">Flavoprotein</keyword>
<dbReference type="Pfam" id="PF01070">
    <property type="entry name" value="FMN_dh"/>
    <property type="match status" value="1"/>
</dbReference>
<protein>
    <recommendedName>
        <fullName evidence="11">Isopentenyl-diphosphate delta-isomerase</fullName>
        <shortName evidence="11">IPP isomerase</shortName>
        <ecNumber evidence="11">5.3.3.2</ecNumber>
    </recommendedName>
    <alternativeName>
        <fullName evidence="11">Isopentenyl diphosphate:dimethylallyl diphosphate isomerase</fullName>
    </alternativeName>
    <alternativeName>
        <fullName evidence="11">Isopentenyl pyrophosphate isomerase</fullName>
    </alternativeName>
    <alternativeName>
        <fullName evidence="11">Type 2 isopentenyl diphosphate isomerase</fullName>
        <shortName evidence="11">IDI-2</shortName>
    </alternativeName>
</protein>
<dbReference type="GO" id="GO:0070402">
    <property type="term" value="F:NADPH binding"/>
    <property type="evidence" value="ECO:0007669"/>
    <property type="project" value="UniProtKB-UniRule"/>
</dbReference>
<keyword evidence="6 11" id="KW-0460">Magnesium</keyword>
<comment type="cofactor">
    <cofactor evidence="11">
        <name>NADPH</name>
        <dbReference type="ChEBI" id="CHEBI:57783"/>
    </cofactor>
</comment>
<evidence type="ECO:0000259" key="12">
    <source>
        <dbReference type="Pfam" id="PF01070"/>
    </source>
</evidence>
<evidence type="ECO:0000256" key="3">
    <source>
        <dbReference type="ARBA" id="ARBA00022630"/>
    </source>
</evidence>
<feature type="binding site" evidence="11">
    <location>
        <position position="226"/>
    </location>
    <ligand>
        <name>FMN</name>
        <dbReference type="ChEBI" id="CHEBI:58210"/>
    </ligand>
</feature>
<comment type="similarity">
    <text evidence="11">Belongs to the IPP isomerase type 2 family.</text>
</comment>
<evidence type="ECO:0000256" key="6">
    <source>
        <dbReference type="ARBA" id="ARBA00022842"/>
    </source>
</evidence>
<comment type="cofactor">
    <cofactor evidence="11">
        <name>Mg(2+)</name>
        <dbReference type="ChEBI" id="CHEBI:18420"/>
    </cofactor>
</comment>
<keyword evidence="4 11" id="KW-0288">FMN</keyword>
<dbReference type="GO" id="GO:0004452">
    <property type="term" value="F:isopentenyl-diphosphate delta-isomerase activity"/>
    <property type="evidence" value="ECO:0007669"/>
    <property type="project" value="UniProtKB-UniRule"/>
</dbReference>
<organism evidence="13 14">
    <name type="scientific">Herbidospora galbida</name>
    <dbReference type="NCBI Taxonomy" id="2575442"/>
    <lineage>
        <taxon>Bacteria</taxon>
        <taxon>Bacillati</taxon>
        <taxon>Actinomycetota</taxon>
        <taxon>Actinomycetes</taxon>
        <taxon>Streptosporangiales</taxon>
        <taxon>Streptosporangiaceae</taxon>
        <taxon>Herbidospora</taxon>
    </lineage>
</organism>
<comment type="catalytic activity">
    <reaction evidence="11">
        <text>isopentenyl diphosphate = dimethylallyl diphosphate</text>
        <dbReference type="Rhea" id="RHEA:23284"/>
        <dbReference type="ChEBI" id="CHEBI:57623"/>
        <dbReference type="ChEBI" id="CHEBI:128769"/>
        <dbReference type="EC" id="5.3.3.2"/>
    </reaction>
</comment>
<dbReference type="GO" id="GO:0016491">
    <property type="term" value="F:oxidoreductase activity"/>
    <property type="evidence" value="ECO:0007669"/>
    <property type="project" value="InterPro"/>
</dbReference>
<feature type="binding site" evidence="11">
    <location>
        <position position="196"/>
    </location>
    <ligand>
        <name>FMN</name>
        <dbReference type="ChEBI" id="CHEBI:58210"/>
    </ligand>
</feature>
<comment type="cofactor">
    <cofactor evidence="1 11">
        <name>FMN</name>
        <dbReference type="ChEBI" id="CHEBI:58210"/>
    </cofactor>
</comment>
<sequence length="358" mass="37964">MPDVADVTFETRKSDHLRLALDERNEATGLHDLDLYHLTHDSLPELDFDEVGIAARALGGETPTPFYVAGMTAGHAAAPAINRRLAEGCARHGWIFGVGSQRRELDDPGLTVDRWGTIREDFPDLSIVANVGAAQLAESPSDRIVRLAEVLDARAIAVHLNPLQECLQPEGTPRFRGVVSALRRLTEASDVPVVVKETGCGFGERALGKLASLPIAAVDLSGLGGTHWGRIEGARAGESGDAVRAGAAATFRDWGEPTATSLLPARAVLPPAIELWASGGVRSGLDAAKLIALGASQVGYARPALSAALAGPDHLDAWMTQQEYELRVALFCTGSATPRALYESATLRGPHITEGKRK</sequence>
<dbReference type="EMBL" id="SZQA01000001">
    <property type="protein sequence ID" value="TKK91445.1"/>
    <property type="molecule type" value="Genomic_DNA"/>
</dbReference>
<dbReference type="GO" id="GO:0005737">
    <property type="term" value="C:cytoplasm"/>
    <property type="evidence" value="ECO:0007669"/>
    <property type="project" value="UniProtKB-SubCell"/>
</dbReference>
<evidence type="ECO:0000256" key="8">
    <source>
        <dbReference type="ARBA" id="ARBA00023229"/>
    </source>
</evidence>
<dbReference type="GO" id="GO:0000287">
    <property type="term" value="F:magnesium ion binding"/>
    <property type="evidence" value="ECO:0007669"/>
    <property type="project" value="UniProtKB-UniRule"/>
</dbReference>
<dbReference type="AlphaFoldDB" id="A0A4U3MPA6"/>
<feature type="binding site" evidence="11">
    <location>
        <position position="164"/>
    </location>
    <ligand>
        <name>substrate</name>
    </ligand>
</feature>
<evidence type="ECO:0000256" key="5">
    <source>
        <dbReference type="ARBA" id="ARBA00022723"/>
    </source>
</evidence>
<comment type="subunit">
    <text evidence="10 11">Homooctamer. Dimer of tetramers.</text>
</comment>
<dbReference type="Gene3D" id="3.20.20.70">
    <property type="entry name" value="Aldolase class I"/>
    <property type="match status" value="1"/>
</dbReference>